<reference evidence="1 2" key="1">
    <citation type="journal article" date="2017" name="Front. Microbiol.">
        <title>New Insights into the Diversity of the Genus Faecalibacterium.</title>
        <authorList>
            <person name="Benevides L."/>
            <person name="Burman S."/>
            <person name="Martin R."/>
            <person name="Robert V."/>
            <person name="Thomas M."/>
            <person name="Miquel S."/>
            <person name="Chain F."/>
            <person name="Sokol H."/>
            <person name="Bermudez-Humaran L.G."/>
            <person name="Morrison M."/>
            <person name="Langella P."/>
            <person name="Azevedo V.A."/>
            <person name="Chatel J.M."/>
            <person name="Soares S."/>
        </authorList>
    </citation>
    <scope>NUCLEOTIDE SEQUENCE [LARGE SCALE GENOMIC DNA]</scope>
    <source>
        <strain evidence="2">CNCM I-4541</strain>
    </source>
</reference>
<sequence>MEYKQLEFFLAVCEQKSFSRAAEVCYVSQQAISKSLANLEQELGVQLFVRNSGGVALTEAGRLFEQQVRPHLNERDEILLQLHRFHAQPQLRIGYFMGLLQELPPHFFPQFQRLHPELKLHYHSYTDNERSRSYRNYDCDLVITTSPLTSSDFVRLARSESAIGVILSREDPLAQRDALALADLKNIPLITLNTENQSQARLLECLQKYGLTVDSVLGDADWELTVDLLRQGFVSFYAGKESALPEDILKRKVKDLQLKWEFYIYGKRGRRVTAVQRELIKAIMAAVATE</sequence>
<name>A0ACC9D006_9FIRM</name>
<dbReference type="EMBL" id="NMTR01000016">
    <property type="protein sequence ID" value="PDX61347.1"/>
    <property type="molecule type" value="Genomic_DNA"/>
</dbReference>
<gene>
    <name evidence="1" type="ORF">CGS49_06865</name>
</gene>
<dbReference type="Proteomes" id="UP000220959">
    <property type="component" value="Unassembled WGS sequence"/>
</dbReference>
<protein>
    <submittedName>
        <fullName evidence="1">LysR family transcriptional regulator</fullName>
    </submittedName>
</protein>
<organism evidence="1 2">
    <name type="scientific">Faecalibacterium langellae</name>
    <dbReference type="NCBI Taxonomy" id="3435293"/>
    <lineage>
        <taxon>Bacteria</taxon>
        <taxon>Bacillati</taxon>
        <taxon>Bacillota</taxon>
        <taxon>Clostridia</taxon>
        <taxon>Eubacteriales</taxon>
        <taxon>Oscillospiraceae</taxon>
        <taxon>Faecalibacterium</taxon>
    </lineage>
</organism>
<accession>A0ACC9D006</accession>
<keyword evidence="2" id="KW-1185">Reference proteome</keyword>
<proteinExistence type="predicted"/>
<evidence type="ECO:0000313" key="1">
    <source>
        <dbReference type="EMBL" id="PDX61347.1"/>
    </source>
</evidence>
<evidence type="ECO:0000313" key="2">
    <source>
        <dbReference type="Proteomes" id="UP000220959"/>
    </source>
</evidence>
<comment type="caution">
    <text evidence="1">The sequence shown here is derived from an EMBL/GenBank/DDBJ whole genome shotgun (WGS) entry which is preliminary data.</text>
</comment>